<dbReference type="Pfam" id="PF26570">
    <property type="entry name" value="MYO15"/>
    <property type="match status" value="1"/>
</dbReference>
<dbReference type="PROSITE" id="PS50002">
    <property type="entry name" value="SH3"/>
    <property type="match status" value="1"/>
</dbReference>
<dbReference type="InterPro" id="IPR001452">
    <property type="entry name" value="SH3_domain"/>
</dbReference>
<protein>
    <submittedName>
        <fullName evidence="5">Unconventional myosin-XVB-like</fullName>
    </submittedName>
</protein>
<dbReference type="Gene3D" id="2.30.29.30">
    <property type="entry name" value="Pleckstrin-homology domain (PH domain)/Phosphotyrosine-binding domain (PTB)"/>
    <property type="match status" value="1"/>
</dbReference>
<feature type="non-terminal residue" evidence="5">
    <location>
        <position position="1"/>
    </location>
</feature>
<evidence type="ECO:0000313" key="5">
    <source>
        <dbReference type="RefSeq" id="XP_006816888.1"/>
    </source>
</evidence>
<proteinExistence type="predicted"/>
<dbReference type="InterPro" id="IPR051567">
    <property type="entry name" value="Unconventional_Myosin_ATPase"/>
</dbReference>
<organism evidence="4 5">
    <name type="scientific">Saccoglossus kowalevskii</name>
    <name type="common">Acorn worm</name>
    <dbReference type="NCBI Taxonomy" id="10224"/>
    <lineage>
        <taxon>Eukaryota</taxon>
        <taxon>Metazoa</taxon>
        <taxon>Hemichordata</taxon>
        <taxon>Enteropneusta</taxon>
        <taxon>Harrimaniidae</taxon>
        <taxon>Saccoglossus</taxon>
    </lineage>
</organism>
<evidence type="ECO:0000256" key="2">
    <source>
        <dbReference type="PROSITE-ProRule" id="PRU00192"/>
    </source>
</evidence>
<dbReference type="InterPro" id="IPR011993">
    <property type="entry name" value="PH-like_dom_sf"/>
</dbReference>
<dbReference type="GeneID" id="102800845"/>
<evidence type="ECO:0000259" key="3">
    <source>
        <dbReference type="PROSITE" id="PS50002"/>
    </source>
</evidence>
<dbReference type="PANTHER" id="PTHR22692:SF26">
    <property type="entry name" value="SH3 DOMAIN-CONTAINING PROTEIN"/>
    <property type="match status" value="1"/>
</dbReference>
<evidence type="ECO:0000256" key="1">
    <source>
        <dbReference type="ARBA" id="ARBA00022443"/>
    </source>
</evidence>
<accession>A0ABM0MA47</accession>
<dbReference type="PANTHER" id="PTHR22692">
    <property type="entry name" value="MYOSIN VII, XV"/>
    <property type="match status" value="1"/>
</dbReference>
<dbReference type="SUPFAM" id="SSF50044">
    <property type="entry name" value="SH3-domain"/>
    <property type="match status" value="1"/>
</dbReference>
<keyword evidence="4" id="KW-1185">Reference proteome</keyword>
<reference evidence="5" key="1">
    <citation type="submission" date="2025-08" db="UniProtKB">
        <authorList>
            <consortium name="RefSeq"/>
        </authorList>
    </citation>
    <scope>IDENTIFICATION</scope>
    <source>
        <tissue evidence="5">Testes</tissue>
    </source>
</reference>
<dbReference type="Proteomes" id="UP000694865">
    <property type="component" value="Unplaced"/>
</dbReference>
<feature type="domain" description="SH3" evidence="3">
    <location>
        <begin position="170"/>
        <end position="232"/>
    </location>
</feature>
<dbReference type="Pfam" id="PF14604">
    <property type="entry name" value="SH3_9"/>
    <property type="match status" value="1"/>
</dbReference>
<keyword evidence="1 2" id="KW-0728">SH3 domain</keyword>
<evidence type="ECO:0000313" key="4">
    <source>
        <dbReference type="Proteomes" id="UP000694865"/>
    </source>
</evidence>
<sequence length="263" mass="30077">VFAPSDNLDNPTLVHLIYCQTVHDTLGNSCIRINKEERRKMREFLDYNGIKINHLSTTTAIKKKVIEMSRKWSCYFCRLFPVSGGRRISQVEYLGLSDKGVRLIRRVKSPGTDQLVLLDAFSFNEIQEIKITSHGTLQIILSNQTVLPLYTFRAQQIKEMIEAYVIDLEKDSQYVRAIADYITKESTLLSFRKGDIIKLTAKQENLENGWMYGMLDGKIGSFPAEYVTTATGPDAYRHTKMSNRLPDNVLIVKHPQPQGTQQV</sequence>
<dbReference type="RefSeq" id="XP_006816888.1">
    <property type="nucleotide sequence ID" value="XM_006816825.1"/>
</dbReference>
<dbReference type="Gene3D" id="2.30.30.40">
    <property type="entry name" value="SH3 Domains"/>
    <property type="match status" value="1"/>
</dbReference>
<dbReference type="SMART" id="SM00326">
    <property type="entry name" value="SH3"/>
    <property type="match status" value="1"/>
</dbReference>
<dbReference type="InterPro" id="IPR059004">
    <property type="entry name" value="MYO15"/>
</dbReference>
<dbReference type="InterPro" id="IPR036028">
    <property type="entry name" value="SH3-like_dom_sf"/>
</dbReference>
<name>A0ABM0MA47_SACKO</name>
<gene>
    <name evidence="5" type="primary">LOC102800845</name>
</gene>